<evidence type="ECO:0000313" key="4">
    <source>
        <dbReference type="Proteomes" id="UP000230233"/>
    </source>
</evidence>
<feature type="compositionally biased region" description="Basic and acidic residues" evidence="1">
    <location>
        <begin position="454"/>
        <end position="463"/>
    </location>
</feature>
<feature type="compositionally biased region" description="Basic and acidic residues" evidence="1">
    <location>
        <begin position="371"/>
        <end position="399"/>
    </location>
</feature>
<evidence type="ECO:0000313" key="3">
    <source>
        <dbReference type="EMBL" id="PIC29669.1"/>
    </source>
</evidence>
<evidence type="ECO:0000259" key="2">
    <source>
        <dbReference type="Pfam" id="PF04435"/>
    </source>
</evidence>
<dbReference type="EMBL" id="PDUG01000005">
    <property type="protein sequence ID" value="PIC29669.1"/>
    <property type="molecule type" value="Genomic_DNA"/>
</dbReference>
<dbReference type="InterPro" id="IPR053315">
    <property type="entry name" value="Peptidase_C14A"/>
</dbReference>
<name>A0A2G5TQT3_9PELO</name>
<dbReference type="PANTHER" id="PTHR23362:SF0">
    <property type="entry name" value="CALPONIN-HOMOLOGY (CH) DOMAIN-CONTAINING PROTEIN-RELATED"/>
    <property type="match status" value="1"/>
</dbReference>
<evidence type="ECO:0000256" key="1">
    <source>
        <dbReference type="SAM" id="MobiDB-lite"/>
    </source>
</evidence>
<dbReference type="AlphaFoldDB" id="A0A2G5TQT3"/>
<accession>A0A2G5TQT3</accession>
<dbReference type="Pfam" id="PF04435">
    <property type="entry name" value="SPK"/>
    <property type="match status" value="2"/>
</dbReference>
<feature type="region of interest" description="Disordered" evidence="1">
    <location>
        <begin position="369"/>
        <end position="400"/>
    </location>
</feature>
<feature type="compositionally biased region" description="Polar residues" evidence="1">
    <location>
        <begin position="473"/>
        <end position="488"/>
    </location>
</feature>
<keyword evidence="4" id="KW-1185">Reference proteome</keyword>
<comment type="caution">
    <text evidence="3">The sequence shown here is derived from an EMBL/GenBank/DDBJ whole genome shotgun (WGS) entry which is preliminary data.</text>
</comment>
<protein>
    <recommendedName>
        <fullName evidence="2">SPK domain-containing protein</fullName>
    </recommendedName>
</protein>
<organism evidence="3 4">
    <name type="scientific">Caenorhabditis nigoni</name>
    <dbReference type="NCBI Taxonomy" id="1611254"/>
    <lineage>
        <taxon>Eukaryota</taxon>
        <taxon>Metazoa</taxon>
        <taxon>Ecdysozoa</taxon>
        <taxon>Nematoda</taxon>
        <taxon>Chromadorea</taxon>
        <taxon>Rhabditida</taxon>
        <taxon>Rhabditina</taxon>
        <taxon>Rhabditomorpha</taxon>
        <taxon>Rhabditoidea</taxon>
        <taxon>Rhabditidae</taxon>
        <taxon>Peloderinae</taxon>
        <taxon>Caenorhabditis</taxon>
    </lineage>
</organism>
<dbReference type="Proteomes" id="UP000230233">
    <property type="component" value="Chromosome V"/>
</dbReference>
<sequence length="514" mass="59917">MTSDLSDVIRFISDRISDYEKPEYMSKWADKAMKELPSRRYALSSRDSKRKRWKRKSKSISDRIKWVLNKVEKLEDFSLMEKLQLAFIFSRPVSDEFVQLLKDAKFKIEQDKKKRIRRFSTEDESIIRFSDHEARVKYFQGVLCRTSTIQKNKNLSVLFLTVRFLEQFFSRERMSRQKKQSQQAVANETPSPEVSAATNEYFVIRYISDRISDYEKPEGFTKWCQKAMKGVSPRSFSCMRASVRDKLGRIEKLDGFSLMEKLQLVFIFSRSVSDEFVQILKDAKFEIEQDERNRICRFLTEDGSIVRFSDHHPNVKYFEGVLCLNSNLQKNANKERIEREKEHGQQDLSYEIPSSEVPLITEQPVESIPIEPKREEIDEEVKEKPVKDDPIEKKPKQETDDYIDFGVDAGQAFNGRINYEELDAQKFFFPGFPGEMKPETSIGSQKKHQNSTTDSEKRVKIEEMESGALSADSIATSSDKKQQSSQEATPAIPTPDEPKVTHLLMDTGFYNQLE</sequence>
<proteinExistence type="predicted"/>
<gene>
    <name evidence="3" type="primary">Cnig_chr_V.g21183</name>
    <name evidence="3" type="ORF">B9Z55_021183</name>
</gene>
<dbReference type="OrthoDB" id="10456435at2759"/>
<dbReference type="InterPro" id="IPR006570">
    <property type="entry name" value="SPK_dom"/>
</dbReference>
<feature type="region of interest" description="Disordered" evidence="1">
    <location>
        <begin position="430"/>
        <end position="514"/>
    </location>
</feature>
<feature type="domain" description="SPK" evidence="2">
    <location>
        <begin position="204"/>
        <end position="305"/>
    </location>
</feature>
<dbReference type="PANTHER" id="PTHR23362">
    <property type="entry name" value="L-PLASTIN-RELATED"/>
    <property type="match status" value="1"/>
</dbReference>
<feature type="domain" description="SPK" evidence="2">
    <location>
        <begin position="49"/>
        <end position="126"/>
    </location>
</feature>
<reference evidence="4" key="1">
    <citation type="submission" date="2017-10" db="EMBL/GenBank/DDBJ databases">
        <title>Rapid genome shrinkage in a self-fertile nematode reveals novel sperm competition proteins.</title>
        <authorList>
            <person name="Yin D."/>
            <person name="Schwarz E.M."/>
            <person name="Thomas C.G."/>
            <person name="Felde R.L."/>
            <person name="Korf I.F."/>
            <person name="Cutter A.D."/>
            <person name="Schartner C.M."/>
            <person name="Ralston E.J."/>
            <person name="Meyer B.J."/>
            <person name="Haag E.S."/>
        </authorList>
    </citation>
    <scope>NUCLEOTIDE SEQUENCE [LARGE SCALE GENOMIC DNA]</scope>
    <source>
        <strain evidence="4">JU1422</strain>
    </source>
</reference>